<dbReference type="Proteomes" id="UP001634393">
    <property type="component" value="Unassembled WGS sequence"/>
</dbReference>
<dbReference type="AlphaFoldDB" id="A0ABD3UGY1"/>
<evidence type="ECO:0000313" key="1">
    <source>
        <dbReference type="EMBL" id="KAL3848781.1"/>
    </source>
</evidence>
<accession>A0ABD3UGY1</accession>
<sequence>MIEIYKELAQARNEITKSKSKTKSKIMDG</sequence>
<name>A0ABD3UGY1_9LAMI</name>
<gene>
    <name evidence="1" type="ORF">ACJIZ3_010663</name>
</gene>
<organism evidence="1 2">
    <name type="scientific">Penstemon smallii</name>
    <dbReference type="NCBI Taxonomy" id="265156"/>
    <lineage>
        <taxon>Eukaryota</taxon>
        <taxon>Viridiplantae</taxon>
        <taxon>Streptophyta</taxon>
        <taxon>Embryophyta</taxon>
        <taxon>Tracheophyta</taxon>
        <taxon>Spermatophyta</taxon>
        <taxon>Magnoliopsida</taxon>
        <taxon>eudicotyledons</taxon>
        <taxon>Gunneridae</taxon>
        <taxon>Pentapetalae</taxon>
        <taxon>asterids</taxon>
        <taxon>lamiids</taxon>
        <taxon>Lamiales</taxon>
        <taxon>Plantaginaceae</taxon>
        <taxon>Cheloneae</taxon>
        <taxon>Penstemon</taxon>
    </lineage>
</organism>
<keyword evidence="2" id="KW-1185">Reference proteome</keyword>
<evidence type="ECO:0000313" key="2">
    <source>
        <dbReference type="Proteomes" id="UP001634393"/>
    </source>
</evidence>
<protein>
    <submittedName>
        <fullName evidence="1">Uncharacterized protein</fullName>
    </submittedName>
</protein>
<comment type="caution">
    <text evidence="1">The sequence shown here is derived from an EMBL/GenBank/DDBJ whole genome shotgun (WGS) entry which is preliminary data.</text>
</comment>
<proteinExistence type="predicted"/>
<dbReference type="EMBL" id="JBJXBP010000001">
    <property type="protein sequence ID" value="KAL3848781.1"/>
    <property type="molecule type" value="Genomic_DNA"/>
</dbReference>
<reference evidence="1 2" key="1">
    <citation type="submission" date="2024-12" db="EMBL/GenBank/DDBJ databases">
        <title>The unique morphological basis and parallel evolutionary history of personate flowers in Penstemon.</title>
        <authorList>
            <person name="Depatie T.H."/>
            <person name="Wessinger C.A."/>
        </authorList>
    </citation>
    <scope>NUCLEOTIDE SEQUENCE [LARGE SCALE GENOMIC DNA]</scope>
    <source>
        <strain evidence="1">WTNN_2</strain>
        <tissue evidence="1">Leaf</tissue>
    </source>
</reference>